<evidence type="ECO:0000256" key="1">
    <source>
        <dbReference type="ARBA" id="ARBA00001911"/>
    </source>
</evidence>
<dbReference type="eggNOG" id="KOG1192">
    <property type="taxonomic scope" value="Eukaryota"/>
</dbReference>
<keyword evidence="8" id="KW-0645">Protease</keyword>
<dbReference type="FunFam" id="3.40.50.720:FF:000304">
    <property type="entry name" value="UDP-glucose 4,6-dehydratase"/>
    <property type="match status" value="1"/>
</dbReference>
<dbReference type="GO" id="GO:0008194">
    <property type="term" value="F:UDP-glycosyltransferase activity"/>
    <property type="evidence" value="ECO:0007669"/>
    <property type="project" value="InterPro"/>
</dbReference>
<dbReference type="Pfam" id="PF06722">
    <property type="entry name" value="EryCIII-like_C"/>
    <property type="match status" value="1"/>
</dbReference>
<dbReference type="Gene3D" id="3.40.50.720">
    <property type="entry name" value="NAD(P)-binding Rossmann-like Domain"/>
    <property type="match status" value="1"/>
</dbReference>
<dbReference type="InterPro" id="IPR036291">
    <property type="entry name" value="NAD(P)-bd_dom_sf"/>
</dbReference>
<organism evidence="8 9">
    <name type="scientific">Macrophomina phaseolina (strain MS6)</name>
    <name type="common">Charcoal rot fungus</name>
    <dbReference type="NCBI Taxonomy" id="1126212"/>
    <lineage>
        <taxon>Eukaryota</taxon>
        <taxon>Fungi</taxon>
        <taxon>Dikarya</taxon>
        <taxon>Ascomycota</taxon>
        <taxon>Pezizomycotina</taxon>
        <taxon>Dothideomycetes</taxon>
        <taxon>Dothideomycetes incertae sedis</taxon>
        <taxon>Botryosphaeriales</taxon>
        <taxon>Botryosphaeriaceae</taxon>
        <taxon>Macrophomina</taxon>
    </lineage>
</organism>
<dbReference type="HOGENOM" id="CLU_337400_0_0_1"/>
<comment type="cofactor">
    <cofactor evidence="1">
        <name>NAD(+)</name>
        <dbReference type="ChEBI" id="CHEBI:57540"/>
    </cofactor>
</comment>
<dbReference type="GO" id="GO:0004180">
    <property type="term" value="F:carboxypeptidase activity"/>
    <property type="evidence" value="ECO:0007669"/>
    <property type="project" value="UniProtKB-KW"/>
</dbReference>
<protein>
    <submittedName>
        <fullName evidence="8">Peptidase S10 serine carboxypeptidase</fullName>
    </submittedName>
</protein>
<proteinExistence type="predicted"/>
<dbReference type="Pfam" id="PF16363">
    <property type="entry name" value="GDP_Man_Dehyd"/>
    <property type="match status" value="1"/>
</dbReference>
<dbReference type="InterPro" id="IPR002213">
    <property type="entry name" value="UDP_glucos_trans"/>
</dbReference>
<keyword evidence="8" id="KW-0121">Carboxypeptidase</keyword>
<feature type="domain" description="Erythromycin biosynthesis protein CIII-like C-terminal" evidence="6">
    <location>
        <begin position="720"/>
        <end position="827"/>
    </location>
</feature>
<dbReference type="SUPFAM" id="SSF51735">
    <property type="entry name" value="NAD(P)-binding Rossmann-fold domains"/>
    <property type="match status" value="1"/>
</dbReference>
<dbReference type="Gene3D" id="3.40.50.2000">
    <property type="entry name" value="Glycogen Phosphorylase B"/>
    <property type="match status" value="2"/>
</dbReference>
<keyword evidence="8" id="KW-0378">Hydrolase</keyword>
<dbReference type="InterPro" id="IPR010610">
    <property type="entry name" value="EryCIII-like_C"/>
</dbReference>
<name>K2RJX9_MACPH</name>
<sequence>MPKQTAQGAEGVLGLPPILTGSTRFEPAAGVRNILITGGAGFIASWLTRHLAIHYADAYRIICFDKLDYCASMKNIECLHSLDNFAFYHGDILSAADVLDAMAKYRIDTVFHFAAQSHVDLSFSDSLQFTKTNVEGTHVLLECAVKSGIRRFIHVSTDEVLGEAFDSEEDKDEDSVLSPTNPYSASKAAAEVYIKAYAKSFELPAIIVRSNNVFGPCQYPEKVIPKFVSLLLRGRGLVLHGNGHNMRRYLYASDAADAFDTILHRGEIGEIYNVDSRDEISNVNLAKRLLDLFQVPESARDAWLCASQDRPFNDRRYAVDGRKLRKLGWQQRVSFEQGLRETIQWYRAYGSEWWGDISNALEPFPRSLPSQSASSAKSADSRPPSSTALPVPIVMAPPQADRRPVLLLTALPYVGHVTPMRTIAASLVQSGYSVYMLTGAVFKENVEATGATFLPLPAAADIDDPQLAAARLGIQWKDNVLDQMAEYFEKGTIGTHMDPQVDGLHSAIDHIRAVAPGRKLVALTDVWFFGSVVIMAGAPGPRPDAWIGIGLVPIGLSSKDCAPWGPGELPDPSPEGRARDAAIHAHARAAFASTQARYEEVLARRGAQRVAWFWDEPYLLPDRFVQLSLRSLEWPRTDAPNTIRFSGGLPRVSTKPAAETDKPSWWGELASHRQRGRHIVAVSQGTIDVDLQQLVIPTMAALAGRDDILLVAALGKKDRTLPPGTPVPENTRVEGWIAYDDLLAEADLFITNGGYGSLQHAVTHGVPLIVAGGSVDKPEVAARVEWAGIGVNLRTATPDPAQIKAAVDKILADTSYKQKAKQIQQERENIDPLSIIIQTIEEVV</sequence>
<dbReference type="GO" id="GO:0008460">
    <property type="term" value="F:dTDP-glucose 4,6-dehydratase activity"/>
    <property type="evidence" value="ECO:0007669"/>
    <property type="project" value="InterPro"/>
</dbReference>
<evidence type="ECO:0000256" key="4">
    <source>
        <dbReference type="ARBA" id="ARBA00023239"/>
    </source>
</evidence>
<dbReference type="CDD" id="cd05246">
    <property type="entry name" value="dTDP_GD_SDR_e"/>
    <property type="match status" value="1"/>
</dbReference>
<dbReference type="Gene3D" id="3.90.25.10">
    <property type="entry name" value="UDP-galactose 4-epimerase, domain 1"/>
    <property type="match status" value="1"/>
</dbReference>
<gene>
    <name evidence="8" type="ORF">MPH_12538</name>
</gene>
<evidence type="ECO:0000259" key="7">
    <source>
        <dbReference type="Pfam" id="PF16363"/>
    </source>
</evidence>
<dbReference type="EMBL" id="AHHD01000518">
    <property type="protein sequence ID" value="EKG10439.1"/>
    <property type="molecule type" value="Genomic_DNA"/>
</dbReference>
<feature type="domain" description="NAD(P)-binding" evidence="7">
    <location>
        <begin position="35"/>
        <end position="342"/>
    </location>
</feature>
<feature type="region of interest" description="Disordered" evidence="5">
    <location>
        <begin position="368"/>
        <end position="391"/>
    </location>
</feature>
<evidence type="ECO:0000256" key="2">
    <source>
        <dbReference type="ARBA" id="ARBA00022679"/>
    </source>
</evidence>
<dbReference type="eggNOG" id="KOG0747">
    <property type="taxonomic scope" value="Eukaryota"/>
</dbReference>
<dbReference type="CDD" id="cd03784">
    <property type="entry name" value="GT1_Gtf-like"/>
    <property type="match status" value="1"/>
</dbReference>
<dbReference type="Proteomes" id="UP000007129">
    <property type="component" value="Unassembled WGS sequence"/>
</dbReference>
<keyword evidence="4" id="KW-0456">Lyase</keyword>
<reference evidence="8 9" key="1">
    <citation type="journal article" date="2012" name="BMC Genomics">
        <title>Tools to kill: Genome of one of the most destructive plant pathogenic fungi Macrophomina phaseolina.</title>
        <authorList>
            <person name="Islam M.S."/>
            <person name="Haque M.S."/>
            <person name="Islam M.M."/>
            <person name="Emdad E.M."/>
            <person name="Halim A."/>
            <person name="Hossen Q.M.M."/>
            <person name="Hossain M.Z."/>
            <person name="Ahmed B."/>
            <person name="Rahim S."/>
            <person name="Rahman M.S."/>
            <person name="Alam M.M."/>
            <person name="Hou S."/>
            <person name="Wan X."/>
            <person name="Saito J.A."/>
            <person name="Alam M."/>
        </authorList>
    </citation>
    <scope>NUCLEOTIDE SEQUENCE [LARGE SCALE GENOMIC DNA]</scope>
    <source>
        <strain evidence="8 9">MS6</strain>
    </source>
</reference>
<dbReference type="AlphaFoldDB" id="K2RJX9"/>
<dbReference type="GO" id="GO:0009225">
    <property type="term" value="P:nucleotide-sugar metabolic process"/>
    <property type="evidence" value="ECO:0007669"/>
    <property type="project" value="InterPro"/>
</dbReference>
<dbReference type="FunFam" id="3.40.50.2000:FF:000072">
    <property type="entry name" value="Glycosyl transferase"/>
    <property type="match status" value="1"/>
</dbReference>
<evidence type="ECO:0000256" key="5">
    <source>
        <dbReference type="SAM" id="MobiDB-lite"/>
    </source>
</evidence>
<keyword evidence="2" id="KW-0808">Transferase</keyword>
<comment type="caution">
    <text evidence="8">The sequence shown here is derived from an EMBL/GenBank/DDBJ whole genome shotgun (WGS) entry which is preliminary data.</text>
</comment>
<dbReference type="InParanoid" id="K2RJX9"/>
<dbReference type="STRING" id="1126212.K2RJX9"/>
<dbReference type="InterPro" id="IPR005888">
    <property type="entry name" value="dTDP_Gluc_deHydtase"/>
</dbReference>
<dbReference type="PANTHER" id="PTHR43000">
    <property type="entry name" value="DTDP-D-GLUCOSE 4,6-DEHYDRATASE-RELATED"/>
    <property type="match status" value="1"/>
</dbReference>
<dbReference type="InterPro" id="IPR016040">
    <property type="entry name" value="NAD(P)-bd_dom"/>
</dbReference>
<dbReference type="OrthoDB" id="331544at2759"/>
<dbReference type="GO" id="GO:0016758">
    <property type="term" value="F:hexosyltransferase activity"/>
    <property type="evidence" value="ECO:0007669"/>
    <property type="project" value="UniProtKB-ARBA"/>
</dbReference>
<accession>K2RJX9</accession>
<dbReference type="SUPFAM" id="SSF53756">
    <property type="entry name" value="UDP-Glycosyltransferase/glycogen phosphorylase"/>
    <property type="match status" value="1"/>
</dbReference>
<evidence type="ECO:0000313" key="8">
    <source>
        <dbReference type="EMBL" id="EKG10439.1"/>
    </source>
</evidence>
<evidence type="ECO:0000313" key="9">
    <source>
        <dbReference type="Proteomes" id="UP000007129"/>
    </source>
</evidence>
<dbReference type="VEuPathDB" id="FungiDB:MPH_12538"/>
<evidence type="ECO:0000259" key="6">
    <source>
        <dbReference type="Pfam" id="PF06722"/>
    </source>
</evidence>
<keyword evidence="3" id="KW-0520">NAD</keyword>
<evidence type="ECO:0000256" key="3">
    <source>
        <dbReference type="ARBA" id="ARBA00023027"/>
    </source>
</evidence>
<feature type="compositionally biased region" description="Low complexity" evidence="5">
    <location>
        <begin position="368"/>
        <end position="386"/>
    </location>
</feature>